<keyword evidence="2" id="KW-1185">Reference proteome</keyword>
<organism evidence="1">
    <name type="scientific">Oryza brachyantha</name>
    <name type="common">malo sina</name>
    <dbReference type="NCBI Taxonomy" id="4533"/>
    <lineage>
        <taxon>Eukaryota</taxon>
        <taxon>Viridiplantae</taxon>
        <taxon>Streptophyta</taxon>
        <taxon>Embryophyta</taxon>
        <taxon>Tracheophyta</taxon>
        <taxon>Spermatophyta</taxon>
        <taxon>Magnoliopsida</taxon>
        <taxon>Liliopsida</taxon>
        <taxon>Poales</taxon>
        <taxon>Poaceae</taxon>
        <taxon>BOP clade</taxon>
        <taxon>Oryzoideae</taxon>
        <taxon>Oryzeae</taxon>
        <taxon>Oryzinae</taxon>
        <taxon>Oryza</taxon>
    </lineage>
</organism>
<sequence>MQMHHQINKVHLRETTKYGTTLSMGYSQDDIKQGTSNRVHCAQQLVQHAMLAPRQRHWESYLHE</sequence>
<reference evidence="1" key="1">
    <citation type="journal article" date="2013" name="Nat. Commun.">
        <title>Whole-genome sequencing of Oryza brachyantha reveals mechanisms underlying Oryza genome evolution.</title>
        <authorList>
            <person name="Chen J."/>
            <person name="Huang Q."/>
            <person name="Gao D."/>
            <person name="Wang J."/>
            <person name="Lang Y."/>
            <person name="Liu T."/>
            <person name="Li B."/>
            <person name="Bai Z."/>
            <person name="Luis Goicoechea J."/>
            <person name="Liang C."/>
            <person name="Chen C."/>
            <person name="Zhang W."/>
            <person name="Sun S."/>
            <person name="Liao Y."/>
            <person name="Zhang X."/>
            <person name="Yang L."/>
            <person name="Song C."/>
            <person name="Wang M."/>
            <person name="Shi J."/>
            <person name="Liu G."/>
            <person name="Liu J."/>
            <person name="Zhou H."/>
            <person name="Zhou W."/>
            <person name="Yu Q."/>
            <person name="An N."/>
            <person name="Chen Y."/>
            <person name="Cai Q."/>
            <person name="Wang B."/>
            <person name="Liu B."/>
            <person name="Min J."/>
            <person name="Huang Y."/>
            <person name="Wu H."/>
            <person name="Li Z."/>
            <person name="Zhang Y."/>
            <person name="Yin Y."/>
            <person name="Song W."/>
            <person name="Jiang J."/>
            <person name="Jackson S.A."/>
            <person name="Wing R.A."/>
            <person name="Wang J."/>
            <person name="Chen M."/>
        </authorList>
    </citation>
    <scope>NUCLEOTIDE SEQUENCE [LARGE SCALE GENOMIC DNA]</scope>
    <source>
        <strain evidence="1">cv. IRGC 101232</strain>
    </source>
</reference>
<evidence type="ECO:0000313" key="1">
    <source>
        <dbReference type="EnsemblPlants" id="OB05G27240.1"/>
    </source>
</evidence>
<protein>
    <submittedName>
        <fullName evidence="1">Uncharacterized protein</fullName>
    </submittedName>
</protein>
<dbReference type="EnsemblPlants" id="OB05G27240.1">
    <property type="protein sequence ID" value="OB05G27240.1"/>
    <property type="gene ID" value="OB05G27240"/>
</dbReference>
<dbReference type="AlphaFoldDB" id="J3M800"/>
<proteinExistence type="predicted"/>
<dbReference type="Gramene" id="OB05G27240.1">
    <property type="protein sequence ID" value="OB05G27240.1"/>
    <property type="gene ID" value="OB05G27240"/>
</dbReference>
<reference evidence="1" key="2">
    <citation type="submission" date="2013-04" db="UniProtKB">
        <authorList>
            <consortium name="EnsemblPlants"/>
        </authorList>
    </citation>
    <scope>IDENTIFICATION</scope>
</reference>
<accession>J3M800</accession>
<dbReference type="Proteomes" id="UP000006038">
    <property type="component" value="Chromosome 5"/>
</dbReference>
<evidence type="ECO:0000313" key="2">
    <source>
        <dbReference type="Proteomes" id="UP000006038"/>
    </source>
</evidence>
<name>J3M800_ORYBR</name>
<dbReference type="HOGENOM" id="CLU_2871234_0_0_1"/>